<keyword evidence="8" id="KW-0472">Membrane</keyword>
<evidence type="ECO:0000256" key="9">
    <source>
        <dbReference type="SAM" id="SignalP"/>
    </source>
</evidence>
<dbReference type="PANTHER" id="PTHR13003:SF2">
    <property type="entry name" value="NUCLEAR PORE COMPLEX PROTEIN NUP107"/>
    <property type="match status" value="1"/>
</dbReference>
<dbReference type="PANTHER" id="PTHR13003">
    <property type="entry name" value="NUP107-RELATED"/>
    <property type="match status" value="1"/>
</dbReference>
<dbReference type="EMBL" id="KZ359807">
    <property type="protein sequence ID" value="PIO58806.1"/>
    <property type="molecule type" value="Genomic_DNA"/>
</dbReference>
<evidence type="ECO:0000256" key="8">
    <source>
        <dbReference type="RuleBase" id="RU365072"/>
    </source>
</evidence>
<proteinExistence type="inferred from homology"/>
<evidence type="ECO:0000313" key="10">
    <source>
        <dbReference type="EMBL" id="PIO58806.1"/>
    </source>
</evidence>
<dbReference type="InterPro" id="IPR007252">
    <property type="entry name" value="Nup84/Nup107"/>
</dbReference>
<dbReference type="AlphaFoldDB" id="A0A2G9TLE8"/>
<keyword evidence="6 8" id="KW-0906">Nuclear pore complex</keyword>
<evidence type="ECO:0000256" key="1">
    <source>
        <dbReference type="ARBA" id="ARBA00009510"/>
    </source>
</evidence>
<dbReference type="Proteomes" id="UP000230423">
    <property type="component" value="Unassembled WGS sequence"/>
</dbReference>
<dbReference type="GO" id="GO:0017056">
    <property type="term" value="F:structural constituent of nuclear pore"/>
    <property type="evidence" value="ECO:0007669"/>
    <property type="project" value="UniProtKB-UniRule"/>
</dbReference>
<sequence>MGIRMVFAAIAGDWQFLLPLAVTVDDRLWCYANAAVQARLNNALGIEHPIFAPTTVEGIFEAIATSEPSPYYILMSFMMRGAWEEAVDWMYSYCLDVEKKPGAKVQSLYRFFGLVTSVCRILKNEHDENHGKNLVGRMVDVLLQKQVFSLIPFYAALLPKDDALKRVWHVMPPYLVAFMCISDVKTDADRMAFITALNDAGFDGEEIAFEFGKFRVVEMVDHADLLRWIYACGDKKLLNAVAETNSVLRYYLCKRSLENS</sequence>
<dbReference type="GO" id="GO:0031080">
    <property type="term" value="C:nuclear pore outer ring"/>
    <property type="evidence" value="ECO:0007669"/>
    <property type="project" value="TreeGrafter"/>
</dbReference>
<comment type="similarity">
    <text evidence="1 8">Belongs to the nucleoporin Nup84/Nup107 family.</text>
</comment>
<evidence type="ECO:0000256" key="5">
    <source>
        <dbReference type="ARBA" id="ARBA00023010"/>
    </source>
</evidence>
<keyword evidence="4" id="KW-0653">Protein transport</keyword>
<feature type="chain" id="PRO_5013863283" description="Nuclear pore complex protein" evidence="9">
    <location>
        <begin position="24"/>
        <end position="260"/>
    </location>
</feature>
<keyword evidence="5 8" id="KW-0811">Translocation</keyword>
<dbReference type="Pfam" id="PF04121">
    <property type="entry name" value="Nup84_Nup100"/>
    <property type="match status" value="1"/>
</dbReference>
<comment type="subunit">
    <text evidence="8">Part of the nuclear pore complex (NPC).</text>
</comment>
<evidence type="ECO:0000256" key="2">
    <source>
        <dbReference type="ARBA" id="ARBA00022448"/>
    </source>
</evidence>
<gene>
    <name evidence="10" type="ORF">TELCIR_19749</name>
</gene>
<reference evidence="10 11" key="1">
    <citation type="submission" date="2015-09" db="EMBL/GenBank/DDBJ databases">
        <title>Draft genome of the parasitic nematode Teladorsagia circumcincta isolate WARC Sus (inbred).</title>
        <authorList>
            <person name="Mitreva M."/>
        </authorList>
    </citation>
    <scope>NUCLEOTIDE SEQUENCE [LARGE SCALE GENOMIC DNA]</scope>
    <source>
        <strain evidence="10 11">S</strain>
    </source>
</reference>
<keyword evidence="11" id="KW-1185">Reference proteome</keyword>
<evidence type="ECO:0000256" key="6">
    <source>
        <dbReference type="ARBA" id="ARBA00023132"/>
    </source>
</evidence>
<dbReference type="GO" id="GO:0031965">
    <property type="term" value="C:nuclear membrane"/>
    <property type="evidence" value="ECO:0007669"/>
    <property type="project" value="UniProtKB-SubCell"/>
</dbReference>
<protein>
    <recommendedName>
        <fullName evidence="8">Nuclear pore complex protein</fullName>
    </recommendedName>
</protein>
<keyword evidence="7 8" id="KW-0539">Nucleus</keyword>
<evidence type="ECO:0000256" key="3">
    <source>
        <dbReference type="ARBA" id="ARBA00022816"/>
    </source>
</evidence>
<keyword evidence="9" id="KW-0732">Signal</keyword>
<feature type="signal peptide" evidence="9">
    <location>
        <begin position="1"/>
        <end position="23"/>
    </location>
</feature>
<dbReference type="GO" id="GO:0006406">
    <property type="term" value="P:mRNA export from nucleus"/>
    <property type="evidence" value="ECO:0007669"/>
    <property type="project" value="TreeGrafter"/>
</dbReference>
<keyword evidence="3" id="KW-0509">mRNA transport</keyword>
<organism evidence="10 11">
    <name type="scientific">Teladorsagia circumcincta</name>
    <name type="common">Brown stomach worm</name>
    <name type="synonym">Ostertagia circumcincta</name>
    <dbReference type="NCBI Taxonomy" id="45464"/>
    <lineage>
        <taxon>Eukaryota</taxon>
        <taxon>Metazoa</taxon>
        <taxon>Ecdysozoa</taxon>
        <taxon>Nematoda</taxon>
        <taxon>Chromadorea</taxon>
        <taxon>Rhabditida</taxon>
        <taxon>Rhabditina</taxon>
        <taxon>Rhabditomorpha</taxon>
        <taxon>Strongyloidea</taxon>
        <taxon>Trichostrongylidae</taxon>
        <taxon>Teladorsagia</taxon>
    </lineage>
</organism>
<dbReference type="GO" id="GO:0000973">
    <property type="term" value="P:post-transcriptional tethering of RNA polymerase II gene DNA at nuclear periphery"/>
    <property type="evidence" value="ECO:0007669"/>
    <property type="project" value="TreeGrafter"/>
</dbReference>
<comment type="function">
    <text evidence="8">Functions as a component of the nuclear pore complex (NPC).</text>
</comment>
<keyword evidence="2 8" id="KW-0813">Transport</keyword>
<comment type="subcellular location">
    <subcellularLocation>
        <location evidence="8">Nucleus</location>
        <location evidence="8">Nuclear pore complex</location>
    </subcellularLocation>
    <subcellularLocation>
        <location evidence="8">Nucleus membrane</location>
    </subcellularLocation>
</comment>
<evidence type="ECO:0000256" key="4">
    <source>
        <dbReference type="ARBA" id="ARBA00022927"/>
    </source>
</evidence>
<dbReference type="OrthoDB" id="3098at2759"/>
<name>A0A2G9TLE8_TELCI</name>
<evidence type="ECO:0000313" key="11">
    <source>
        <dbReference type="Proteomes" id="UP000230423"/>
    </source>
</evidence>
<accession>A0A2G9TLE8</accession>
<dbReference type="GO" id="GO:0006606">
    <property type="term" value="P:protein import into nucleus"/>
    <property type="evidence" value="ECO:0007669"/>
    <property type="project" value="TreeGrafter"/>
</dbReference>
<evidence type="ECO:0000256" key="7">
    <source>
        <dbReference type="ARBA" id="ARBA00023242"/>
    </source>
</evidence>